<dbReference type="AlphaFoldDB" id="A0A4Q1JSB7"/>
<dbReference type="PROSITE" id="PS50851">
    <property type="entry name" value="CHEW"/>
    <property type="match status" value="1"/>
</dbReference>
<protein>
    <submittedName>
        <fullName evidence="2">Purine-binding chemotaxis protein CheW</fullName>
    </submittedName>
</protein>
<feature type="domain" description="CheW-like" evidence="1">
    <location>
        <begin position="22"/>
        <end position="166"/>
    </location>
</feature>
<dbReference type="GO" id="GO:0007165">
    <property type="term" value="P:signal transduction"/>
    <property type="evidence" value="ECO:0007669"/>
    <property type="project" value="InterPro"/>
</dbReference>
<sequence length="177" mass="18632">MHTHASAAASAAAGSAPIAAQASQYLTFSLGSEILGTSILGVKEIIEYREPAPVPMMPAGLRGVINLRGAVVPVVDLLVRLGKPASAVTRRSCIVIVAVEHGDQAQIMGVQVDAVHEVMELSAAEIDEPPPFGTHVRSDFITGIAKRASGFVILLDMHRILDLQAWGEANAELAELH</sequence>
<dbReference type="Gene3D" id="2.40.50.180">
    <property type="entry name" value="CheA-289, Domain 4"/>
    <property type="match status" value="1"/>
</dbReference>
<dbReference type="Gene3D" id="2.30.30.40">
    <property type="entry name" value="SH3 Domains"/>
    <property type="match status" value="1"/>
</dbReference>
<dbReference type="SUPFAM" id="SSF50341">
    <property type="entry name" value="CheW-like"/>
    <property type="match status" value="1"/>
</dbReference>
<reference evidence="2 3" key="1">
    <citation type="submission" date="2019-01" db="EMBL/GenBank/DDBJ databases">
        <title>Pseudoxanthomonas composti sp. nov., isolated from compost.</title>
        <authorList>
            <person name="Yang G."/>
        </authorList>
    </citation>
    <scope>NUCLEOTIDE SEQUENCE [LARGE SCALE GENOMIC DNA]</scope>
    <source>
        <strain evidence="2 3">GSS15</strain>
    </source>
</reference>
<keyword evidence="3" id="KW-1185">Reference proteome</keyword>
<dbReference type="GO" id="GO:0005829">
    <property type="term" value="C:cytosol"/>
    <property type="evidence" value="ECO:0007669"/>
    <property type="project" value="TreeGrafter"/>
</dbReference>
<dbReference type="EMBL" id="SAWZ01000011">
    <property type="protein sequence ID" value="RXR00879.1"/>
    <property type="molecule type" value="Genomic_DNA"/>
</dbReference>
<evidence type="ECO:0000313" key="3">
    <source>
        <dbReference type="Proteomes" id="UP000289784"/>
    </source>
</evidence>
<dbReference type="OrthoDB" id="9790406at2"/>
<dbReference type="PANTHER" id="PTHR22617">
    <property type="entry name" value="CHEMOTAXIS SENSOR HISTIDINE KINASE-RELATED"/>
    <property type="match status" value="1"/>
</dbReference>
<evidence type="ECO:0000313" key="2">
    <source>
        <dbReference type="EMBL" id="RXR00879.1"/>
    </source>
</evidence>
<dbReference type="RefSeq" id="WP_129472341.1">
    <property type="nucleotide sequence ID" value="NZ_SAWZ01000011.1"/>
</dbReference>
<comment type="caution">
    <text evidence="2">The sequence shown here is derived from an EMBL/GenBank/DDBJ whole genome shotgun (WGS) entry which is preliminary data.</text>
</comment>
<gene>
    <name evidence="2" type="ORF">EPA99_16475</name>
</gene>
<dbReference type="PANTHER" id="PTHR22617:SF41">
    <property type="entry name" value="CHEMOTAXIS SIGNAL TRANSDUCTION SYSTEM ADAPTOR PROTEIN CHEW"/>
    <property type="match status" value="1"/>
</dbReference>
<name>A0A4Q1JSB7_9GAMM</name>
<dbReference type="Proteomes" id="UP000289784">
    <property type="component" value="Unassembled WGS sequence"/>
</dbReference>
<dbReference type="InterPro" id="IPR036061">
    <property type="entry name" value="CheW-like_dom_sf"/>
</dbReference>
<dbReference type="InterPro" id="IPR002545">
    <property type="entry name" value="CheW-lke_dom"/>
</dbReference>
<dbReference type="InterPro" id="IPR039315">
    <property type="entry name" value="CheW"/>
</dbReference>
<evidence type="ECO:0000259" key="1">
    <source>
        <dbReference type="PROSITE" id="PS50851"/>
    </source>
</evidence>
<proteinExistence type="predicted"/>
<accession>A0A4Q1JSB7</accession>
<organism evidence="2 3">
    <name type="scientific">Pseudoxanthomonas composti</name>
    <dbReference type="NCBI Taxonomy" id="2137479"/>
    <lineage>
        <taxon>Bacteria</taxon>
        <taxon>Pseudomonadati</taxon>
        <taxon>Pseudomonadota</taxon>
        <taxon>Gammaproteobacteria</taxon>
        <taxon>Lysobacterales</taxon>
        <taxon>Lysobacteraceae</taxon>
        <taxon>Pseudoxanthomonas</taxon>
    </lineage>
</organism>
<dbReference type="GO" id="GO:0006935">
    <property type="term" value="P:chemotaxis"/>
    <property type="evidence" value="ECO:0007669"/>
    <property type="project" value="InterPro"/>
</dbReference>
<dbReference type="SMART" id="SM00260">
    <property type="entry name" value="CheW"/>
    <property type="match status" value="1"/>
</dbReference>
<dbReference type="Pfam" id="PF01584">
    <property type="entry name" value="CheW"/>
    <property type="match status" value="1"/>
</dbReference>